<comment type="caution">
    <text evidence="5">The sequence shown here is derived from an EMBL/GenBank/DDBJ whole genome shotgun (WGS) entry which is preliminary data.</text>
</comment>
<dbReference type="InterPro" id="IPR036388">
    <property type="entry name" value="WH-like_DNA-bd_sf"/>
</dbReference>
<dbReference type="InterPro" id="IPR036390">
    <property type="entry name" value="WH_DNA-bd_sf"/>
</dbReference>
<dbReference type="Gene3D" id="1.10.10.10">
    <property type="entry name" value="Winged helix-like DNA-binding domain superfamily/Winged helix DNA-binding domain"/>
    <property type="match status" value="1"/>
</dbReference>
<dbReference type="SMART" id="SM00347">
    <property type="entry name" value="HTH_MARR"/>
    <property type="match status" value="1"/>
</dbReference>
<feature type="domain" description="HTH marR-type" evidence="4">
    <location>
        <begin position="23"/>
        <end position="157"/>
    </location>
</feature>
<dbReference type="Pfam" id="PF12802">
    <property type="entry name" value="MarR_2"/>
    <property type="match status" value="1"/>
</dbReference>
<evidence type="ECO:0000259" key="4">
    <source>
        <dbReference type="PROSITE" id="PS50995"/>
    </source>
</evidence>
<gene>
    <name evidence="5" type="ORF">AB6724_01010</name>
</gene>
<keyword evidence="1" id="KW-0805">Transcription regulation</keyword>
<dbReference type="EMBL" id="JBFYGN010000001">
    <property type="protein sequence ID" value="MEX8191413.1"/>
    <property type="molecule type" value="Genomic_DNA"/>
</dbReference>
<evidence type="ECO:0000256" key="2">
    <source>
        <dbReference type="ARBA" id="ARBA00023125"/>
    </source>
</evidence>
<keyword evidence="2" id="KW-0238">DNA-binding</keyword>
<organism evidence="5 6">
    <name type="scientific">Comamonas guangdongensis</name>
    <dbReference type="NCBI Taxonomy" id="510515"/>
    <lineage>
        <taxon>Bacteria</taxon>
        <taxon>Pseudomonadati</taxon>
        <taxon>Pseudomonadota</taxon>
        <taxon>Betaproteobacteria</taxon>
        <taxon>Burkholderiales</taxon>
        <taxon>Comamonadaceae</taxon>
        <taxon>Comamonas</taxon>
    </lineage>
</organism>
<accession>A0ABV3ZP40</accession>
<evidence type="ECO:0000256" key="3">
    <source>
        <dbReference type="ARBA" id="ARBA00023163"/>
    </source>
</evidence>
<evidence type="ECO:0000313" key="6">
    <source>
        <dbReference type="Proteomes" id="UP001561046"/>
    </source>
</evidence>
<sequence>MDKKTYETPWSHLNAQGDGLTVEDFITTLMSQVGNALRRTITVPYAEQHDLTVSEWRLLALIAHARRLAFSDLVIQSTSDKALVSRALKRLEAKGLVELQGEGNTPRKKIFCQVTEQGEALHAQVMPLARASQAAAIRVLPEEERDAMYSALMRLRAHCEQTEAATDNEED</sequence>
<name>A0ABV3ZP40_9BURK</name>
<evidence type="ECO:0000313" key="5">
    <source>
        <dbReference type="EMBL" id="MEX8191413.1"/>
    </source>
</evidence>
<dbReference type="PANTHER" id="PTHR35790">
    <property type="entry name" value="HTH-TYPE TRANSCRIPTIONAL REGULATOR PCHR"/>
    <property type="match status" value="1"/>
</dbReference>
<dbReference type="PROSITE" id="PS50995">
    <property type="entry name" value="HTH_MARR_2"/>
    <property type="match status" value="1"/>
</dbReference>
<keyword evidence="6" id="KW-1185">Reference proteome</keyword>
<protein>
    <submittedName>
        <fullName evidence="5">MarR family winged helix-turn-helix transcriptional regulator</fullName>
    </submittedName>
</protein>
<keyword evidence="3" id="KW-0804">Transcription</keyword>
<dbReference type="Proteomes" id="UP001561046">
    <property type="component" value="Unassembled WGS sequence"/>
</dbReference>
<proteinExistence type="predicted"/>
<evidence type="ECO:0000256" key="1">
    <source>
        <dbReference type="ARBA" id="ARBA00023015"/>
    </source>
</evidence>
<reference evidence="5 6" key="1">
    <citation type="journal article" date="2013" name="Int. J. Syst. Evol. Microbiol.">
        <title>Comamonas guangdongensis sp. nov., isolated from subterranean forest sediment, and emended description of the genus Comamonas.</title>
        <authorList>
            <person name="Zhang J."/>
            <person name="Wang Y."/>
            <person name="Zhou S."/>
            <person name="Wu C."/>
            <person name="He J."/>
            <person name="Li F."/>
        </authorList>
    </citation>
    <scope>NUCLEOTIDE SEQUENCE [LARGE SCALE GENOMIC DNA]</scope>
    <source>
        <strain evidence="5 6">CCTCC AB2011133</strain>
    </source>
</reference>
<dbReference type="InterPro" id="IPR000835">
    <property type="entry name" value="HTH_MarR-typ"/>
</dbReference>
<dbReference type="PANTHER" id="PTHR35790:SF4">
    <property type="entry name" value="HTH-TYPE TRANSCRIPTIONAL REGULATOR PCHR"/>
    <property type="match status" value="1"/>
</dbReference>
<dbReference type="RefSeq" id="WP_369336638.1">
    <property type="nucleotide sequence ID" value="NZ_JBFYGN010000001.1"/>
</dbReference>
<dbReference type="InterPro" id="IPR052067">
    <property type="entry name" value="Metal_resp_HTH_trans_reg"/>
</dbReference>
<dbReference type="SUPFAM" id="SSF46785">
    <property type="entry name" value="Winged helix' DNA-binding domain"/>
    <property type="match status" value="1"/>
</dbReference>